<keyword evidence="3" id="KW-1185">Reference proteome</keyword>
<feature type="region of interest" description="Disordered" evidence="1">
    <location>
        <begin position="351"/>
        <end position="383"/>
    </location>
</feature>
<feature type="compositionally biased region" description="Polar residues" evidence="1">
    <location>
        <begin position="1"/>
        <end position="24"/>
    </location>
</feature>
<dbReference type="Proteomes" id="UP001174997">
    <property type="component" value="Unassembled WGS sequence"/>
</dbReference>
<evidence type="ECO:0000256" key="1">
    <source>
        <dbReference type="SAM" id="MobiDB-lite"/>
    </source>
</evidence>
<feature type="region of interest" description="Disordered" evidence="1">
    <location>
        <begin position="281"/>
        <end position="339"/>
    </location>
</feature>
<feature type="compositionally biased region" description="Polar residues" evidence="1">
    <location>
        <begin position="33"/>
        <end position="49"/>
    </location>
</feature>
<dbReference type="AlphaFoldDB" id="A0AA39ZK86"/>
<proteinExistence type="predicted"/>
<organism evidence="2 3">
    <name type="scientific">Cercophora samala</name>
    <dbReference type="NCBI Taxonomy" id="330535"/>
    <lineage>
        <taxon>Eukaryota</taxon>
        <taxon>Fungi</taxon>
        <taxon>Dikarya</taxon>
        <taxon>Ascomycota</taxon>
        <taxon>Pezizomycotina</taxon>
        <taxon>Sordariomycetes</taxon>
        <taxon>Sordariomycetidae</taxon>
        <taxon>Sordariales</taxon>
        <taxon>Lasiosphaeriaceae</taxon>
        <taxon>Cercophora</taxon>
    </lineage>
</organism>
<dbReference type="EMBL" id="JAULSY010000012">
    <property type="protein sequence ID" value="KAK0672493.1"/>
    <property type="molecule type" value="Genomic_DNA"/>
</dbReference>
<feature type="region of interest" description="Disordered" evidence="1">
    <location>
        <begin position="1"/>
        <end position="169"/>
    </location>
</feature>
<evidence type="ECO:0000313" key="2">
    <source>
        <dbReference type="EMBL" id="KAK0672493.1"/>
    </source>
</evidence>
<name>A0AA39ZK86_9PEZI</name>
<feature type="compositionally biased region" description="Basic and acidic residues" evidence="1">
    <location>
        <begin position="160"/>
        <end position="169"/>
    </location>
</feature>
<sequence length="978" mass="104212">MSTNENNLPSRTSDTEGDFSSPNSFVYVRTPLATISNNMGLKPTVQTTPAEDMKSSNHEGQHHQYQQQYQEQHQQQYRQPSYASTHSSLAHEIHFDQEESPPPLKDNNGPFEPASPYARDQSHGGLGINTEESFPHQEQPGTRTVSSPVGTNAKYSKTTEQPHAEVNWRDRSVSYGASYGGRGASYLRGPAATESYGPSRFYPPGYYFSPANRWNPNFRSYKSASASTDLLASLTSNARRNPFAAQHSATNRFNVFQTLNNSNNIDDDDDTKKMSHREHFGVVGDGRFGGRPTSSAPAPPFHPSAGGSGHASGRMMMTHPGAGTPGFAQPQPSAPAYHPDALSSQLSALSFRPGPASTVQAPGPFPAAPGPHQQQHHPFPGQQRPFFPQPSAAPFFPAGFRPLASVPETAVVRAGPSSSGPVVRAQEQGRPFFFRPMECRTHRRLTELESYDLMIKGFSPNYKGNPDLDRNRSATIPENMNCSLFLVGLPANLTTHELLAGVRNVGRVYATHINPPEPEKGHEQSAAKIVFFERSAAGMYPLCVPLVLSCLPSCVNRPSKSLGRPLDYLNMPQIVMERFYHLTTTLGFRIPTRPPPNHPVRVTWNRIRSAEVDVNGSKSRVLLISGPPHIVNEEHLREYFDGKLIYQVDEVIVHHPGAVPAALPAPPGSSSGGSAAGLSTGIPSSSGGPAPAGLLAYNDASSGVPSGGFLPRASFVAGHSNTSSGGSAPSSRPGGYIPGFNDNFPGGSVPNVAGHSNTNPSAGPLIPGNINNSGASGFVPGHTKTVSSISSGGHRASSLLGQLKGDRALIEFRFGSYRCQSEAARMALVREFREFGVLCEFGKDPCDRVEEEEQEQEVVEGKGKEREMVEEGYHQGNLVGGETGGVSGEGDGYPYGYFEYDGAAEMEETGGDVGMGGGAFAGGAGVGGGALAGGSGGFGSVFTPGAGAHLTATTPAGSFFQSRAQSDSVRALWNDARR</sequence>
<comment type="caution">
    <text evidence="2">The sequence shown here is derived from an EMBL/GenBank/DDBJ whole genome shotgun (WGS) entry which is preliminary data.</text>
</comment>
<feature type="compositionally biased region" description="Polar residues" evidence="1">
    <location>
        <begin position="139"/>
        <end position="159"/>
    </location>
</feature>
<protein>
    <recommendedName>
        <fullName evidence="4">RRM domain-containing protein</fullName>
    </recommendedName>
</protein>
<feature type="compositionally biased region" description="Low complexity" evidence="1">
    <location>
        <begin position="63"/>
        <end position="79"/>
    </location>
</feature>
<reference evidence="2" key="1">
    <citation type="submission" date="2023-06" db="EMBL/GenBank/DDBJ databases">
        <title>Genome-scale phylogeny and comparative genomics of the fungal order Sordariales.</title>
        <authorList>
            <consortium name="Lawrence Berkeley National Laboratory"/>
            <person name="Hensen N."/>
            <person name="Bonometti L."/>
            <person name="Westerberg I."/>
            <person name="Brannstrom I.O."/>
            <person name="Guillou S."/>
            <person name="Cros-Aarteil S."/>
            <person name="Calhoun S."/>
            <person name="Haridas S."/>
            <person name="Kuo A."/>
            <person name="Mondo S."/>
            <person name="Pangilinan J."/>
            <person name="Riley R."/>
            <person name="Labutti K."/>
            <person name="Andreopoulos B."/>
            <person name="Lipzen A."/>
            <person name="Chen C."/>
            <person name="Yanf M."/>
            <person name="Daum C."/>
            <person name="Ng V."/>
            <person name="Clum A."/>
            <person name="Steindorff A."/>
            <person name="Ohm R."/>
            <person name="Martin F."/>
            <person name="Silar P."/>
            <person name="Natvig D."/>
            <person name="Lalanne C."/>
            <person name="Gautier V."/>
            <person name="Ament-Velasquez S.L."/>
            <person name="Kruys A."/>
            <person name="Hutchinson M.I."/>
            <person name="Powell A.J."/>
            <person name="Barry K."/>
            <person name="Miller A.N."/>
            <person name="Grigoriev I.V."/>
            <person name="Debuchy R."/>
            <person name="Gladieux P."/>
            <person name="Thoren M.H."/>
            <person name="Johannesson H."/>
        </authorList>
    </citation>
    <scope>NUCLEOTIDE SEQUENCE</scope>
    <source>
        <strain evidence="2">CBS 307.81</strain>
    </source>
</reference>
<evidence type="ECO:0008006" key="4">
    <source>
        <dbReference type="Google" id="ProtNLM"/>
    </source>
</evidence>
<accession>A0AA39ZK86</accession>
<feature type="region of interest" description="Disordered" evidence="1">
    <location>
        <begin position="663"/>
        <end position="684"/>
    </location>
</feature>
<feature type="compositionally biased region" description="Low complexity" evidence="1">
    <location>
        <begin position="370"/>
        <end position="383"/>
    </location>
</feature>
<evidence type="ECO:0000313" key="3">
    <source>
        <dbReference type="Proteomes" id="UP001174997"/>
    </source>
</evidence>
<feature type="compositionally biased region" description="Basic and acidic residues" evidence="1">
    <location>
        <begin position="51"/>
        <end position="62"/>
    </location>
</feature>
<gene>
    <name evidence="2" type="ORF">QBC41DRAFT_216817</name>
</gene>